<dbReference type="InterPro" id="IPR001811">
    <property type="entry name" value="Chemokine_IL8-like_dom"/>
</dbReference>
<evidence type="ECO:0000256" key="1">
    <source>
        <dbReference type="ARBA" id="ARBA00004613"/>
    </source>
</evidence>
<feature type="domain" description="Chemokine interleukin-8-like" evidence="6">
    <location>
        <begin position="52"/>
        <end position="113"/>
    </location>
</feature>
<dbReference type="Ensembl" id="ENSAOCT00000072914.1">
    <property type="protein sequence ID" value="ENSAOCP00000069673.1"/>
    <property type="gene ID" value="ENSAOCG00000028213.1"/>
</dbReference>
<reference evidence="7" key="3">
    <citation type="submission" date="2025-09" db="UniProtKB">
        <authorList>
            <consortium name="Ensembl"/>
        </authorList>
    </citation>
    <scope>IDENTIFICATION</scope>
</reference>
<accession>A0AAQ5ZUE0</accession>
<reference evidence="7" key="2">
    <citation type="submission" date="2025-08" db="UniProtKB">
        <authorList>
            <consortium name="Ensembl"/>
        </authorList>
    </citation>
    <scope>IDENTIFICATION</scope>
</reference>
<protein>
    <recommendedName>
        <fullName evidence="6">Chemokine interleukin-8-like domain-containing protein</fullName>
    </recommendedName>
</protein>
<dbReference type="InterPro" id="IPR001089">
    <property type="entry name" value="Chemokine_CXC"/>
</dbReference>
<dbReference type="PRINTS" id="PR00436">
    <property type="entry name" value="INTERLEUKIN8"/>
</dbReference>
<dbReference type="AlphaFoldDB" id="A0AAQ5ZUE0"/>
<dbReference type="GO" id="GO:0005615">
    <property type="term" value="C:extracellular space"/>
    <property type="evidence" value="ECO:0007669"/>
    <property type="project" value="UniProtKB-KW"/>
</dbReference>
<dbReference type="PRINTS" id="PR00437">
    <property type="entry name" value="SMALLCYTKCXC"/>
</dbReference>
<dbReference type="GO" id="GO:0006952">
    <property type="term" value="P:defense response"/>
    <property type="evidence" value="ECO:0007669"/>
    <property type="project" value="InterPro"/>
</dbReference>
<evidence type="ECO:0000313" key="7">
    <source>
        <dbReference type="Ensembl" id="ENSAOCP00000069673.1"/>
    </source>
</evidence>
<feature type="region of interest" description="Disordered" evidence="5">
    <location>
        <begin position="1"/>
        <end position="22"/>
    </location>
</feature>
<proteinExistence type="inferred from homology"/>
<dbReference type="InterPro" id="IPR039809">
    <property type="entry name" value="Chemokine_b/g/d"/>
</dbReference>
<keyword evidence="3" id="KW-0202">Cytokine</keyword>
<dbReference type="InterPro" id="IPR033899">
    <property type="entry name" value="CXC_Chemokine_domain"/>
</dbReference>
<keyword evidence="8" id="KW-1185">Reference proteome</keyword>
<comment type="subcellular location">
    <subcellularLocation>
        <location evidence="1">Secreted</location>
    </subcellularLocation>
</comment>
<dbReference type="GO" id="GO:0008009">
    <property type="term" value="F:chemokine activity"/>
    <property type="evidence" value="ECO:0007669"/>
    <property type="project" value="InterPro"/>
</dbReference>
<dbReference type="Pfam" id="PF00048">
    <property type="entry name" value="IL8"/>
    <property type="match status" value="1"/>
</dbReference>
<dbReference type="SUPFAM" id="SSF54117">
    <property type="entry name" value="Interleukin 8-like chemokines"/>
    <property type="match status" value="1"/>
</dbReference>
<dbReference type="CDD" id="cd00273">
    <property type="entry name" value="Chemokine_CXC"/>
    <property type="match status" value="1"/>
</dbReference>
<dbReference type="GeneTree" id="ENSGT01000000214675"/>
<sequence length="134" mass="14795">MTETGPSADLKPEPRNKSFRPSDLQTSIMKTLLLLVALMFCCCISRLDALSGLGCRCIRTVPNPVPARAVKKIEVIPVSGRCRRTEILITKRNGSIVCVPPKAKWFPELLETLQRRNLTLSSTALPPTVSTTDF</sequence>
<organism evidence="7 8">
    <name type="scientific">Amphiprion ocellaris</name>
    <name type="common">Clown anemonefish</name>
    <dbReference type="NCBI Taxonomy" id="80972"/>
    <lineage>
        <taxon>Eukaryota</taxon>
        <taxon>Metazoa</taxon>
        <taxon>Chordata</taxon>
        <taxon>Craniata</taxon>
        <taxon>Vertebrata</taxon>
        <taxon>Euteleostomi</taxon>
        <taxon>Actinopterygii</taxon>
        <taxon>Neopterygii</taxon>
        <taxon>Teleostei</taxon>
        <taxon>Neoteleostei</taxon>
        <taxon>Acanthomorphata</taxon>
        <taxon>Ovalentaria</taxon>
        <taxon>Pomacentridae</taxon>
        <taxon>Amphiprion</taxon>
    </lineage>
</organism>
<dbReference type="SMART" id="SM00199">
    <property type="entry name" value="SCY"/>
    <property type="match status" value="1"/>
</dbReference>
<reference evidence="7 8" key="1">
    <citation type="submission" date="2022-01" db="EMBL/GenBank/DDBJ databases">
        <title>A chromosome-scale genome assembly of the false clownfish, Amphiprion ocellaris.</title>
        <authorList>
            <person name="Ryu T."/>
        </authorList>
    </citation>
    <scope>NUCLEOTIDE SEQUENCE [LARGE SCALE GENOMIC DNA]</scope>
</reference>
<comment type="similarity">
    <text evidence="2">Belongs to the intercrine alpha (chemokine CxC) family.</text>
</comment>
<dbReference type="InterPro" id="IPR036048">
    <property type="entry name" value="Interleukin_8-like_sf"/>
</dbReference>
<dbReference type="PANTHER" id="PTHR12015:SF203">
    <property type="entry name" value="CHEMOKINE INTERLEUKIN-8-LIKE DOMAIN-CONTAINING PROTEIN"/>
    <property type="match status" value="1"/>
</dbReference>
<evidence type="ECO:0000259" key="6">
    <source>
        <dbReference type="SMART" id="SM00199"/>
    </source>
</evidence>
<dbReference type="Gene3D" id="2.40.50.40">
    <property type="match status" value="1"/>
</dbReference>
<name>A0AAQ5ZUE0_AMPOC</name>
<evidence type="ECO:0000313" key="8">
    <source>
        <dbReference type="Proteomes" id="UP001501940"/>
    </source>
</evidence>
<evidence type="ECO:0000256" key="5">
    <source>
        <dbReference type="SAM" id="MobiDB-lite"/>
    </source>
</evidence>
<keyword evidence="4" id="KW-0964">Secreted</keyword>
<dbReference type="GO" id="GO:0006955">
    <property type="term" value="P:immune response"/>
    <property type="evidence" value="ECO:0007669"/>
    <property type="project" value="InterPro"/>
</dbReference>
<evidence type="ECO:0000256" key="3">
    <source>
        <dbReference type="ARBA" id="ARBA00022514"/>
    </source>
</evidence>
<dbReference type="PANTHER" id="PTHR12015">
    <property type="entry name" value="SMALL INDUCIBLE CYTOKINE A"/>
    <property type="match status" value="1"/>
</dbReference>
<evidence type="ECO:0000256" key="2">
    <source>
        <dbReference type="ARBA" id="ARBA00010665"/>
    </source>
</evidence>
<evidence type="ECO:0000256" key="4">
    <source>
        <dbReference type="ARBA" id="ARBA00022525"/>
    </source>
</evidence>
<dbReference type="Proteomes" id="UP001501940">
    <property type="component" value="Chromosome 6"/>
</dbReference>